<gene>
    <name evidence="4" type="ORF">GCL57_07475</name>
</gene>
<evidence type="ECO:0000313" key="5">
    <source>
        <dbReference type="Proteomes" id="UP000442694"/>
    </source>
</evidence>
<organism evidence="4 5">
    <name type="scientific">Fluviispira multicolorata</name>
    <dbReference type="NCBI Taxonomy" id="2654512"/>
    <lineage>
        <taxon>Bacteria</taxon>
        <taxon>Pseudomonadati</taxon>
        <taxon>Bdellovibrionota</taxon>
        <taxon>Oligoflexia</taxon>
        <taxon>Silvanigrellales</taxon>
        <taxon>Silvanigrellaceae</taxon>
        <taxon>Fluviispira</taxon>
    </lineage>
</organism>
<sequence>MSENIVHFEIKNKKAYLQINRPNALNALNKNVLTEIRDCCEILKDNKQIQVLIVSGSGDKSFVAGADIKELQELHNQNKEGENFSQWGAEIFSKLEQLPQITIARVQGFALGGGLELALACDFIIASEKARFSLPEVTLGLIPGFSGTQRLAKRIGSAKAIEWIVTAERYSATEALACGLVNHVVKSEDLIAFTEQIAEKIIKNAPLAVKTAKKVIQASEDSTFKEGCDIESKHFGLLLNQSESAEGISAFIEKRPAQF</sequence>
<dbReference type="SUPFAM" id="SSF52096">
    <property type="entry name" value="ClpP/crotonase"/>
    <property type="match status" value="1"/>
</dbReference>
<dbReference type="Gene3D" id="3.90.226.10">
    <property type="entry name" value="2-enoyl-CoA Hydratase, Chain A, domain 1"/>
    <property type="match status" value="1"/>
</dbReference>
<dbReference type="EMBL" id="WFLN01000006">
    <property type="protein sequence ID" value="KAB8030805.1"/>
    <property type="molecule type" value="Genomic_DNA"/>
</dbReference>
<dbReference type="PANTHER" id="PTHR11941">
    <property type="entry name" value="ENOYL-COA HYDRATASE-RELATED"/>
    <property type="match status" value="1"/>
</dbReference>
<dbReference type="GO" id="GO:0016836">
    <property type="term" value="F:hydro-lyase activity"/>
    <property type="evidence" value="ECO:0007669"/>
    <property type="project" value="UniProtKB-ARBA"/>
</dbReference>
<keyword evidence="5" id="KW-1185">Reference proteome</keyword>
<dbReference type="InterPro" id="IPR018376">
    <property type="entry name" value="Enoyl-CoA_hyd/isom_CS"/>
</dbReference>
<dbReference type="PROSITE" id="PS00166">
    <property type="entry name" value="ENOYL_COA_HYDRATASE"/>
    <property type="match status" value="1"/>
</dbReference>
<dbReference type="Gene3D" id="1.10.12.10">
    <property type="entry name" value="Lyase 2-enoyl-coa Hydratase, Chain A, domain 2"/>
    <property type="match status" value="1"/>
</dbReference>
<evidence type="ECO:0000256" key="2">
    <source>
        <dbReference type="ARBA" id="ARBA00023239"/>
    </source>
</evidence>
<dbReference type="AlphaFoldDB" id="A0A833JF24"/>
<dbReference type="FunFam" id="1.10.12.10:FF:000001">
    <property type="entry name" value="Probable enoyl-CoA hydratase, mitochondrial"/>
    <property type="match status" value="1"/>
</dbReference>
<comment type="caution">
    <text evidence="4">The sequence shown here is derived from an EMBL/GenBank/DDBJ whole genome shotgun (WGS) entry which is preliminary data.</text>
</comment>
<dbReference type="InterPro" id="IPR029045">
    <property type="entry name" value="ClpP/crotonase-like_dom_sf"/>
</dbReference>
<keyword evidence="2" id="KW-0456">Lyase</keyword>
<evidence type="ECO:0000256" key="3">
    <source>
        <dbReference type="RuleBase" id="RU003707"/>
    </source>
</evidence>
<protein>
    <submittedName>
        <fullName evidence="4">Crotonase</fullName>
    </submittedName>
</protein>
<dbReference type="FunFam" id="3.90.226.10:FF:000009">
    <property type="entry name" value="Carnitinyl-CoA dehydratase"/>
    <property type="match status" value="1"/>
</dbReference>
<dbReference type="RefSeq" id="WP_152212732.1">
    <property type="nucleotide sequence ID" value="NZ_WFLN01000006.1"/>
</dbReference>
<comment type="similarity">
    <text evidence="1 3">Belongs to the enoyl-CoA hydratase/isomerase family.</text>
</comment>
<evidence type="ECO:0000256" key="1">
    <source>
        <dbReference type="ARBA" id="ARBA00005254"/>
    </source>
</evidence>
<dbReference type="InterPro" id="IPR001753">
    <property type="entry name" value="Enoyl-CoA_hydra/iso"/>
</dbReference>
<dbReference type="Proteomes" id="UP000442694">
    <property type="component" value="Unassembled WGS sequence"/>
</dbReference>
<dbReference type="GO" id="GO:0006635">
    <property type="term" value="P:fatty acid beta-oxidation"/>
    <property type="evidence" value="ECO:0007669"/>
    <property type="project" value="TreeGrafter"/>
</dbReference>
<dbReference type="InterPro" id="IPR014748">
    <property type="entry name" value="Enoyl-CoA_hydra_C"/>
</dbReference>
<dbReference type="PANTHER" id="PTHR11941:SF54">
    <property type="entry name" value="ENOYL-COA HYDRATASE, MITOCHONDRIAL"/>
    <property type="match status" value="1"/>
</dbReference>
<accession>A0A833JF24</accession>
<evidence type="ECO:0000313" key="4">
    <source>
        <dbReference type="EMBL" id="KAB8030805.1"/>
    </source>
</evidence>
<proteinExistence type="inferred from homology"/>
<reference evidence="4 5" key="1">
    <citation type="submission" date="2019-10" db="EMBL/GenBank/DDBJ databases">
        <title>New genus of Silvanigrellaceae.</title>
        <authorList>
            <person name="Pitt A."/>
            <person name="Hahn M.W."/>
        </authorList>
    </citation>
    <scope>NUCLEOTIDE SEQUENCE [LARGE SCALE GENOMIC DNA]</scope>
    <source>
        <strain evidence="4 5">33A1-SZDP</strain>
    </source>
</reference>
<dbReference type="CDD" id="cd06558">
    <property type="entry name" value="crotonase-like"/>
    <property type="match status" value="1"/>
</dbReference>
<dbReference type="Pfam" id="PF00378">
    <property type="entry name" value="ECH_1"/>
    <property type="match status" value="1"/>
</dbReference>
<name>A0A833JF24_9BACT</name>